<dbReference type="Gene3D" id="2.130.10.30">
    <property type="entry name" value="Regulator of chromosome condensation 1/beta-lactamase-inhibitor protein II"/>
    <property type="match status" value="2"/>
</dbReference>
<keyword evidence="5" id="KW-0143">Chaperone</keyword>
<dbReference type="InterPro" id="IPR008775">
    <property type="entry name" value="Phytyl_CoA_dOase-like"/>
</dbReference>
<dbReference type="PANTHER" id="PTHR21013:SF10">
    <property type="entry name" value="ATP SYNTHASE MITOCHONDRIAL F1 COMPLEX ASSEMBLY FACTOR 2"/>
    <property type="match status" value="1"/>
</dbReference>
<dbReference type="GO" id="GO:0033615">
    <property type="term" value="P:mitochondrial proton-transporting ATP synthase complex assembly"/>
    <property type="evidence" value="ECO:0007669"/>
    <property type="project" value="TreeGrafter"/>
</dbReference>
<gene>
    <name evidence="6" type="primary">Atpaf2</name>
    <name evidence="6" type="ORF">SPIL2461_LOCUS3961</name>
</gene>
<dbReference type="InterPro" id="IPR042272">
    <property type="entry name" value="ATP12_ATP_synth-F1-assembly_N"/>
</dbReference>
<dbReference type="Gene3D" id="2.60.120.620">
    <property type="entry name" value="q2cbj1_9rhob like domain"/>
    <property type="match status" value="1"/>
</dbReference>
<comment type="caution">
    <text evidence="6">The sequence shown here is derived from an EMBL/GenBank/DDBJ whole genome shotgun (WGS) entry which is preliminary data.</text>
</comment>
<dbReference type="Gene3D" id="1.10.3580.10">
    <property type="entry name" value="ATP12 ATPase"/>
    <property type="match status" value="1"/>
</dbReference>
<dbReference type="EMBL" id="CAJNIZ010005025">
    <property type="protein sequence ID" value="CAE7238127.1"/>
    <property type="molecule type" value="Genomic_DNA"/>
</dbReference>
<dbReference type="SUPFAM" id="SSF160909">
    <property type="entry name" value="ATP12-like"/>
    <property type="match status" value="1"/>
</dbReference>
<evidence type="ECO:0000256" key="4">
    <source>
        <dbReference type="ARBA" id="ARBA00023128"/>
    </source>
</evidence>
<feature type="non-terminal residue" evidence="6">
    <location>
        <position position="943"/>
    </location>
</feature>
<keyword evidence="7" id="KW-1185">Reference proteome</keyword>
<accession>A0A812L324</accession>
<dbReference type="Pfam" id="PF05721">
    <property type="entry name" value="PhyH"/>
    <property type="match status" value="1"/>
</dbReference>
<name>A0A812L324_SYMPI</name>
<evidence type="ECO:0000313" key="7">
    <source>
        <dbReference type="Proteomes" id="UP000649617"/>
    </source>
</evidence>
<dbReference type="GO" id="GO:0005739">
    <property type="term" value="C:mitochondrion"/>
    <property type="evidence" value="ECO:0007669"/>
    <property type="project" value="UniProtKB-SubCell"/>
</dbReference>
<evidence type="ECO:0000256" key="3">
    <source>
        <dbReference type="ARBA" id="ARBA00022946"/>
    </source>
</evidence>
<dbReference type="OrthoDB" id="5673at2759"/>
<evidence type="ECO:0000313" key="6">
    <source>
        <dbReference type="EMBL" id="CAE7238127.1"/>
    </source>
</evidence>
<dbReference type="InterPro" id="IPR023335">
    <property type="entry name" value="ATP12_ortho_dom_sf"/>
</dbReference>
<dbReference type="InterPro" id="IPR011419">
    <property type="entry name" value="ATP12_ATP_synth-F1-assembly"/>
</dbReference>
<reference evidence="6" key="1">
    <citation type="submission" date="2021-02" db="EMBL/GenBank/DDBJ databases">
        <authorList>
            <person name="Dougan E. K."/>
            <person name="Rhodes N."/>
            <person name="Thang M."/>
            <person name="Chan C."/>
        </authorList>
    </citation>
    <scope>NUCLEOTIDE SEQUENCE</scope>
</reference>
<keyword evidence="4" id="KW-0496">Mitochondrion</keyword>
<dbReference type="SUPFAM" id="SSF51197">
    <property type="entry name" value="Clavaminate synthase-like"/>
    <property type="match status" value="1"/>
</dbReference>
<comment type="subcellular location">
    <subcellularLocation>
        <location evidence="1">Mitochondrion</location>
    </subcellularLocation>
</comment>
<dbReference type="AlphaFoldDB" id="A0A812L324"/>
<dbReference type="InterPro" id="IPR009091">
    <property type="entry name" value="RCC1/BLIP-II"/>
</dbReference>
<sequence length="943" mass="100337">MLRLALRNCLSARRGLVTATRPKQIKRFYEEVSVEQHGDLFRVLLDGKVVKTPKGTTLNLPGVGVAQRVAHEWRAQGENLEPLEMPFTTVGCTALDITQKDPESCIDRMLPFLEMDTVCFQVDEEFLAERQQQEWGPLREWFQEQYAVKLGVATGLGSPGHPEETMLRVAEQLLNRDAWELCALEIATQTAKSLIVASALLDRSTSVEEALRWAQLEENFQIERWGMVEGDHDVTESEMLKWIRDGIVVLDRWATKETVSAALKELESGRMAEGRNVRFGGSTQLLKWPLDAEKEPALRSLAEDAVLMEAVELARQAHGEGSHYGIPWEVRLLILAPGTPEGDLHRDVVDTSRVPLQRPLQWGLNTIWAVDDFTVENGATRFVPGSHSGTLPQGHWSGEQPEAQQAPAATMPAGSVVVYYASTLHGSGENRSPKMRTGLNFNYAFVDEAGGSIGLRSIFRDKMTFRVGILSGVAMRSSKKKNLRAGNVLVEEDKSSDLSGGLIEGLSGAGGTYGPRGDPVGVASTQCAFAVTTSSGSVVSWGDGDMGGDARLVQEQLMSGVVRALDDGVYANAFAFAALKKDGSVVTWGLGAAGGNSNSVRCQLASGVRDIFSTRLAFAAVKEDGSIVTWGAVEFGGGPPPRMSAVCTISSTDAAFAALTTSSRVHVWGDPAAGGCAEEVAADLADEVLAVFGCKCAFAATKQNGSVVCWGDAAACHGLEGIRCKFGKVQVQHIASTSRAFAALTTAGSVLCWGDPSSGGCSSKVEGHLQENVVKIYSNEAAFAAVKRGGAVIPWGGHYLDLDLGSAGQKLAGGVEEIVTTRSAFAGLKSDGTVVAWGHRNRGGDSSAVAWRLAEGVRSICAADNAFAAITRSGAVVTWGVTDEVGNGCSADGFLESDVHDLFSTCNAFLAIKYDGTIVVWGGRRSGGDAGAVCDRLPVCGCV</sequence>
<evidence type="ECO:0000256" key="2">
    <source>
        <dbReference type="ARBA" id="ARBA00008231"/>
    </source>
</evidence>
<evidence type="ECO:0000256" key="5">
    <source>
        <dbReference type="ARBA" id="ARBA00023186"/>
    </source>
</evidence>
<keyword evidence="3" id="KW-0809">Transit peptide</keyword>
<comment type="similarity">
    <text evidence="2">Belongs to the ATP12 family.</text>
</comment>
<dbReference type="SUPFAM" id="SSF50985">
    <property type="entry name" value="RCC1/BLIP-II"/>
    <property type="match status" value="2"/>
</dbReference>
<dbReference type="Proteomes" id="UP000649617">
    <property type="component" value="Unassembled WGS sequence"/>
</dbReference>
<dbReference type="PANTHER" id="PTHR21013">
    <property type="entry name" value="ATP SYNTHASE MITOCHONDRIAL F1 COMPLEX ASSEMBLY FACTOR 2/ATP12 PROTEIN, MITOCHONDRIAL PRECURSOR"/>
    <property type="match status" value="1"/>
</dbReference>
<proteinExistence type="inferred from homology"/>
<evidence type="ECO:0000256" key="1">
    <source>
        <dbReference type="ARBA" id="ARBA00004173"/>
    </source>
</evidence>
<organism evidence="6 7">
    <name type="scientific">Symbiodinium pilosum</name>
    <name type="common">Dinoflagellate</name>
    <dbReference type="NCBI Taxonomy" id="2952"/>
    <lineage>
        <taxon>Eukaryota</taxon>
        <taxon>Sar</taxon>
        <taxon>Alveolata</taxon>
        <taxon>Dinophyceae</taxon>
        <taxon>Suessiales</taxon>
        <taxon>Symbiodiniaceae</taxon>
        <taxon>Symbiodinium</taxon>
    </lineage>
</organism>
<protein>
    <submittedName>
        <fullName evidence="6">Atpaf2 protein</fullName>
    </submittedName>
</protein>
<dbReference type="Gene3D" id="3.30.2180.10">
    <property type="entry name" value="ATP12-like"/>
    <property type="match status" value="1"/>
</dbReference>
<dbReference type="Pfam" id="PF07542">
    <property type="entry name" value="ATP12"/>
    <property type="match status" value="1"/>
</dbReference>